<reference evidence="1" key="1">
    <citation type="submission" date="2018-05" db="EMBL/GenBank/DDBJ databases">
        <authorList>
            <person name="Lanie J.A."/>
            <person name="Ng W.-L."/>
            <person name="Kazmierczak K.M."/>
            <person name="Andrzejewski T.M."/>
            <person name="Davidsen T.M."/>
            <person name="Wayne K.J."/>
            <person name="Tettelin H."/>
            <person name="Glass J.I."/>
            <person name="Rusch D."/>
            <person name="Podicherti R."/>
            <person name="Tsui H.-C.T."/>
            <person name="Winkler M.E."/>
        </authorList>
    </citation>
    <scope>NUCLEOTIDE SEQUENCE</scope>
</reference>
<feature type="non-terminal residue" evidence="1">
    <location>
        <position position="321"/>
    </location>
</feature>
<dbReference type="SUPFAM" id="SSF49899">
    <property type="entry name" value="Concanavalin A-like lectins/glucanases"/>
    <property type="match status" value="1"/>
</dbReference>
<proteinExistence type="predicted"/>
<organism evidence="1">
    <name type="scientific">marine metagenome</name>
    <dbReference type="NCBI Taxonomy" id="408172"/>
    <lineage>
        <taxon>unclassified sequences</taxon>
        <taxon>metagenomes</taxon>
        <taxon>ecological metagenomes</taxon>
    </lineage>
</organism>
<dbReference type="InterPro" id="IPR013320">
    <property type="entry name" value="ConA-like_dom_sf"/>
</dbReference>
<dbReference type="Gene3D" id="2.60.120.200">
    <property type="match status" value="1"/>
</dbReference>
<evidence type="ECO:0000313" key="1">
    <source>
        <dbReference type="EMBL" id="SVC97062.1"/>
    </source>
</evidence>
<name>A0A382RIK4_9ZZZZ</name>
<sequence>HWDLDGDLSSSTGAEELILSAFAGVEESLRFASTDIDGEEATYAVVARGNALTVRHGLGANGGGSYLNNYTLVMDVRFPEVGDWISLYQTTSCQNGAGSTNPLACGNDGDWFLRGDGAIGISGNYGGAVTEDRWHRLALVVNSTTGTYTSYIDGIEVQQNTGAVTVDGRFSIYSAGAAVDWFLLFADESGDAGAPSEMGPTHLNAIQIRDAALCAGEIALLGSVDDGPLETEALAGEACEGEPEIPGIPGIKEGPYLQWVTTGEITVMWETFSTSSGTVRYRRAGGDWQEASHPGEATIHEVRLEGFSAGENVEYSVRSTV</sequence>
<protein>
    <recommendedName>
        <fullName evidence="2">LamG-like jellyroll fold domain-containing protein</fullName>
    </recommendedName>
</protein>
<evidence type="ECO:0008006" key="2">
    <source>
        <dbReference type="Google" id="ProtNLM"/>
    </source>
</evidence>
<gene>
    <name evidence="1" type="ORF">METZ01_LOCUS349916</name>
</gene>
<accession>A0A382RIK4</accession>
<feature type="non-terminal residue" evidence="1">
    <location>
        <position position="1"/>
    </location>
</feature>
<dbReference type="AlphaFoldDB" id="A0A382RIK4"/>
<dbReference type="EMBL" id="UINC01121709">
    <property type="protein sequence ID" value="SVC97062.1"/>
    <property type="molecule type" value="Genomic_DNA"/>
</dbReference>